<dbReference type="SUPFAM" id="SSF53850">
    <property type="entry name" value="Periplasmic binding protein-like II"/>
    <property type="match status" value="1"/>
</dbReference>
<proteinExistence type="predicted"/>
<dbReference type="Proteomes" id="UP000191257">
    <property type="component" value="Chromosome"/>
</dbReference>
<name>A0A1V0GWP6_9RHOB</name>
<dbReference type="EMBL" id="CP020442">
    <property type="protein sequence ID" value="ARC38247.1"/>
    <property type="molecule type" value="Genomic_DNA"/>
</dbReference>
<dbReference type="Gene3D" id="3.40.190.10">
    <property type="entry name" value="Periplasmic binding protein-like II"/>
    <property type="match status" value="1"/>
</dbReference>
<protein>
    <submittedName>
        <fullName evidence="1">Signal peptide prediction</fullName>
    </submittedName>
</protein>
<accession>A0A1V0GWP6</accession>
<dbReference type="STRING" id="147645.A6J80_19440"/>
<dbReference type="RefSeq" id="WP_080622623.1">
    <property type="nucleotide sequence ID" value="NZ_CAWMZI010000001.1"/>
</dbReference>
<dbReference type="AlphaFoldDB" id="A0A1V0GWP6"/>
<evidence type="ECO:0000313" key="1">
    <source>
        <dbReference type="EMBL" id="ARC38247.1"/>
    </source>
</evidence>
<dbReference type="KEGG" id="pye:A6J80_19440"/>
<gene>
    <name evidence="1" type="ORF">A6J80_19440</name>
</gene>
<sequence>MAEALRVIGTSATLTGALRRQAHADLDFPIEFEVLDGLACQSRGVLSPESYDVYDQWFHSLDLLWTAGSIQAIDTGRIGRWPQVRSSGVFGGAGQGFGTRPGDVLFVQPDRTLSAVPASAVPPISMLPTSYNVDSFAYMPELAARRRPDEPESWAWLLDERWHGRCALSLDPAASAVELAMAVEAAGLMRVGDPGDLTVEEIDEMFGHLMARKRSGHFSRFWTSAEDSIRLLSTSGCVVSSLWSPAYYGMRKLGFDLTYAAPAEGYRGWHSGMCLSAAAQGARLEMAYRYLNWWLDGVPGAIMARQGYYMSVPEPLRDTLTGEEWDYWYGGLPAAADLPDMEGRIVVRKGECREGGGYHQRLAKVRVWSTIMPEHNYLVRRWHEFQQA</sequence>
<keyword evidence="2" id="KW-1185">Reference proteome</keyword>
<organism evidence="1 2">
    <name type="scientific">Paracoccus yeei</name>
    <dbReference type="NCBI Taxonomy" id="147645"/>
    <lineage>
        <taxon>Bacteria</taxon>
        <taxon>Pseudomonadati</taxon>
        <taxon>Pseudomonadota</taxon>
        <taxon>Alphaproteobacteria</taxon>
        <taxon>Rhodobacterales</taxon>
        <taxon>Paracoccaceae</taxon>
        <taxon>Paracoccus</taxon>
    </lineage>
</organism>
<evidence type="ECO:0000313" key="2">
    <source>
        <dbReference type="Proteomes" id="UP000191257"/>
    </source>
</evidence>
<dbReference type="eggNOG" id="COG0687">
    <property type="taxonomic scope" value="Bacteria"/>
</dbReference>
<reference evidence="1" key="1">
    <citation type="submission" date="2017-12" db="EMBL/GenBank/DDBJ databases">
        <title>FDA dAtabase for Regulatory Grade micrObial Sequences (FDA-ARGOS): Supporting development and validation of Infectious Disease Dx tests.</title>
        <authorList>
            <person name="Campos J."/>
            <person name="Goldberg B."/>
            <person name="Tallon L."/>
            <person name="Sadzewicz L."/>
            <person name="Sengamalay N."/>
            <person name="Ott S."/>
            <person name="Godinez A."/>
            <person name="Nagaraj S."/>
            <person name="Vyas G."/>
            <person name="Aluvathingal J."/>
            <person name="Nadendla S."/>
            <person name="Geyer C."/>
            <person name="Nandy P."/>
            <person name="Hobson J."/>
            <person name="Sichtig H."/>
        </authorList>
    </citation>
    <scope>NUCLEOTIDE SEQUENCE</scope>
    <source>
        <strain evidence="1">FDAARGOS_252</strain>
    </source>
</reference>